<dbReference type="Gene3D" id="3.60.15.10">
    <property type="entry name" value="Ribonuclease Z/Hydroxyacylglutathione hydrolase-like"/>
    <property type="match status" value="1"/>
</dbReference>
<gene>
    <name evidence="2" type="ORF">PoB_006933400</name>
</gene>
<dbReference type="InterPro" id="IPR001279">
    <property type="entry name" value="Metallo-B-lactamas"/>
</dbReference>
<keyword evidence="3" id="KW-1185">Reference proteome</keyword>
<dbReference type="SUPFAM" id="SSF56281">
    <property type="entry name" value="Metallo-hydrolase/oxidoreductase"/>
    <property type="match status" value="1"/>
</dbReference>
<protein>
    <submittedName>
        <fullName evidence="2">Hydroxyacylglutathione hydrolase</fullName>
    </submittedName>
</protein>
<sequence>MGSCVFKAGYTLYADTCIGRCIHNRFIASFQKQFGENALHSKLTPFLFNELLILPIPVLVNNYAYLVADVSEHIFILVDVGDATVVKKMNLRPEAVLTTHKHWDHSGGNRLMRAAFPNLRVYGGALDHVPDSTDRVTDGQELR</sequence>
<organism evidence="2 3">
    <name type="scientific">Plakobranchus ocellatus</name>
    <dbReference type="NCBI Taxonomy" id="259542"/>
    <lineage>
        <taxon>Eukaryota</taxon>
        <taxon>Metazoa</taxon>
        <taxon>Spiralia</taxon>
        <taxon>Lophotrochozoa</taxon>
        <taxon>Mollusca</taxon>
        <taxon>Gastropoda</taxon>
        <taxon>Heterobranchia</taxon>
        <taxon>Euthyneura</taxon>
        <taxon>Panpulmonata</taxon>
        <taxon>Sacoglossa</taxon>
        <taxon>Placobranchoidea</taxon>
        <taxon>Plakobranchidae</taxon>
        <taxon>Plakobranchus</taxon>
    </lineage>
</organism>
<comment type="caution">
    <text evidence="2">The sequence shown here is derived from an EMBL/GenBank/DDBJ whole genome shotgun (WGS) entry which is preliminary data.</text>
</comment>
<dbReference type="PANTHER" id="PTHR11935">
    <property type="entry name" value="BETA LACTAMASE DOMAIN"/>
    <property type="match status" value="1"/>
</dbReference>
<reference evidence="2 3" key="1">
    <citation type="journal article" date="2021" name="Elife">
        <title>Chloroplast acquisition without the gene transfer in kleptoplastic sea slugs, Plakobranchus ocellatus.</title>
        <authorList>
            <person name="Maeda T."/>
            <person name="Takahashi S."/>
            <person name="Yoshida T."/>
            <person name="Shimamura S."/>
            <person name="Takaki Y."/>
            <person name="Nagai Y."/>
            <person name="Toyoda A."/>
            <person name="Suzuki Y."/>
            <person name="Arimoto A."/>
            <person name="Ishii H."/>
            <person name="Satoh N."/>
            <person name="Nishiyama T."/>
            <person name="Hasebe M."/>
            <person name="Maruyama T."/>
            <person name="Minagawa J."/>
            <person name="Obokata J."/>
            <person name="Shigenobu S."/>
        </authorList>
    </citation>
    <scope>NUCLEOTIDE SEQUENCE [LARGE SCALE GENOMIC DNA]</scope>
</reference>
<dbReference type="Proteomes" id="UP000735302">
    <property type="component" value="Unassembled WGS sequence"/>
</dbReference>
<evidence type="ECO:0000313" key="3">
    <source>
        <dbReference type="Proteomes" id="UP000735302"/>
    </source>
</evidence>
<dbReference type="AlphaFoldDB" id="A0AAV4DF43"/>
<dbReference type="EMBL" id="BLXT01007821">
    <property type="protein sequence ID" value="GFO42829.1"/>
    <property type="molecule type" value="Genomic_DNA"/>
</dbReference>
<dbReference type="GO" id="GO:0016787">
    <property type="term" value="F:hydrolase activity"/>
    <property type="evidence" value="ECO:0007669"/>
    <property type="project" value="UniProtKB-KW"/>
</dbReference>
<keyword evidence="2" id="KW-0378">Hydrolase</keyword>
<proteinExistence type="predicted"/>
<evidence type="ECO:0000259" key="1">
    <source>
        <dbReference type="Pfam" id="PF00753"/>
    </source>
</evidence>
<feature type="domain" description="Metallo-beta-lactamase" evidence="1">
    <location>
        <begin position="77"/>
        <end position="128"/>
    </location>
</feature>
<dbReference type="InterPro" id="IPR036866">
    <property type="entry name" value="RibonucZ/Hydroxyglut_hydro"/>
</dbReference>
<accession>A0AAV4DF43</accession>
<name>A0AAV4DF43_9GAST</name>
<dbReference type="Pfam" id="PF00753">
    <property type="entry name" value="Lactamase_B"/>
    <property type="match status" value="1"/>
</dbReference>
<dbReference type="PANTHER" id="PTHR11935:SF116">
    <property type="entry name" value="HYDROLASE PNKD-RELATED"/>
    <property type="match status" value="1"/>
</dbReference>
<evidence type="ECO:0000313" key="2">
    <source>
        <dbReference type="EMBL" id="GFO42829.1"/>
    </source>
</evidence>
<dbReference type="GO" id="GO:0005739">
    <property type="term" value="C:mitochondrion"/>
    <property type="evidence" value="ECO:0007669"/>
    <property type="project" value="TreeGrafter"/>
</dbReference>